<evidence type="ECO:0000313" key="10">
    <source>
        <dbReference type="EMBL" id="MBE5038770.1"/>
    </source>
</evidence>
<keyword evidence="5" id="KW-0328">Glycosyltransferase</keyword>
<comment type="catalytic activity">
    <reaction evidence="1">
        <text>Transfers a segment of a (1-&gt;4)-alpha-D-glucan to a new position in an acceptor, which may be glucose or a (1-&gt;4)-alpha-D-glucan.</text>
        <dbReference type="EC" id="2.4.1.25"/>
    </reaction>
</comment>
<name>A0ABR9R7J7_9FIRM</name>
<dbReference type="EMBL" id="JADCKC010000004">
    <property type="protein sequence ID" value="MBE5038770.1"/>
    <property type="molecule type" value="Genomic_DNA"/>
</dbReference>
<dbReference type="InterPro" id="IPR017853">
    <property type="entry name" value="GH"/>
</dbReference>
<dbReference type="PANTHER" id="PTHR32438">
    <property type="entry name" value="4-ALPHA-GLUCANOTRANSFERASE DPE1, CHLOROPLASTIC/AMYLOPLASTIC"/>
    <property type="match status" value="1"/>
</dbReference>
<dbReference type="Proteomes" id="UP000768567">
    <property type="component" value="Unassembled WGS sequence"/>
</dbReference>
<evidence type="ECO:0000313" key="11">
    <source>
        <dbReference type="Proteomes" id="UP000768567"/>
    </source>
</evidence>
<evidence type="ECO:0000256" key="2">
    <source>
        <dbReference type="ARBA" id="ARBA00005684"/>
    </source>
</evidence>
<proteinExistence type="inferred from homology"/>
<accession>A0ABR9R7J7</accession>
<evidence type="ECO:0000256" key="1">
    <source>
        <dbReference type="ARBA" id="ARBA00000439"/>
    </source>
</evidence>
<evidence type="ECO:0000256" key="9">
    <source>
        <dbReference type="ARBA" id="ARBA00031501"/>
    </source>
</evidence>
<gene>
    <name evidence="10" type="ORF">INF35_13325</name>
</gene>
<comment type="caution">
    <text evidence="10">The sequence shown here is derived from an EMBL/GenBank/DDBJ whole genome shotgun (WGS) entry which is preliminary data.</text>
</comment>
<keyword evidence="11" id="KW-1185">Reference proteome</keyword>
<dbReference type="EC" id="2.4.1.25" evidence="3"/>
<dbReference type="Gene3D" id="3.20.20.80">
    <property type="entry name" value="Glycosidases"/>
    <property type="match status" value="1"/>
</dbReference>
<dbReference type="InterPro" id="IPR003385">
    <property type="entry name" value="Glyco_hydro_77"/>
</dbReference>
<dbReference type="SUPFAM" id="SSF51445">
    <property type="entry name" value="(Trans)glycosidases"/>
    <property type="match status" value="1"/>
</dbReference>
<sequence>MGMVHKKYRNECCGIFYTPSPSGRAHAPRKRSRLPHGDGALKMLRREHSFHAPAGAAPKRGDHLADSAPDPHGLHPYQLYSSCAGDLVDVWAGRDNFLLDKNGRPAFIAGAPPDDFRATGQRWGNPIYDWDRLQSRNFEFWVKRIGYNQKLLEIIRIDHFRAFDTY</sequence>
<evidence type="ECO:0000256" key="3">
    <source>
        <dbReference type="ARBA" id="ARBA00012560"/>
    </source>
</evidence>
<keyword evidence="7" id="KW-0119">Carbohydrate metabolism</keyword>
<organism evidence="10 11">
    <name type="scientific">Gemmiger gallinarum</name>
    <dbReference type="NCBI Taxonomy" id="2779354"/>
    <lineage>
        <taxon>Bacteria</taxon>
        <taxon>Bacillati</taxon>
        <taxon>Bacillota</taxon>
        <taxon>Clostridia</taxon>
        <taxon>Eubacteriales</taxon>
        <taxon>Gemmiger</taxon>
    </lineage>
</organism>
<comment type="similarity">
    <text evidence="2">Belongs to the disproportionating enzyme family.</text>
</comment>
<reference evidence="10 11" key="1">
    <citation type="submission" date="2020-10" db="EMBL/GenBank/DDBJ databases">
        <title>ChiBAC.</title>
        <authorList>
            <person name="Zenner C."/>
            <person name="Hitch T.C.A."/>
            <person name="Clavel T."/>
        </authorList>
    </citation>
    <scope>NUCLEOTIDE SEQUENCE [LARGE SCALE GENOMIC DNA]</scope>
    <source>
        <strain evidence="10 11">DSM 109015</strain>
    </source>
</reference>
<evidence type="ECO:0000256" key="6">
    <source>
        <dbReference type="ARBA" id="ARBA00022679"/>
    </source>
</evidence>
<evidence type="ECO:0000256" key="8">
    <source>
        <dbReference type="ARBA" id="ARBA00031423"/>
    </source>
</evidence>
<dbReference type="Pfam" id="PF02446">
    <property type="entry name" value="Glyco_hydro_77"/>
    <property type="match status" value="1"/>
</dbReference>
<evidence type="ECO:0000256" key="5">
    <source>
        <dbReference type="ARBA" id="ARBA00022676"/>
    </source>
</evidence>
<protein>
    <recommendedName>
        <fullName evidence="4">4-alpha-glucanotransferase</fullName>
        <ecNumber evidence="3">2.4.1.25</ecNumber>
    </recommendedName>
    <alternativeName>
        <fullName evidence="8">Amylomaltase</fullName>
    </alternativeName>
    <alternativeName>
        <fullName evidence="9">Disproportionating enzyme</fullName>
    </alternativeName>
</protein>
<keyword evidence="6" id="KW-0808">Transferase</keyword>
<dbReference type="PANTHER" id="PTHR32438:SF5">
    <property type="entry name" value="4-ALPHA-GLUCANOTRANSFERASE DPE1, CHLOROPLASTIC_AMYLOPLASTIC"/>
    <property type="match status" value="1"/>
</dbReference>
<evidence type="ECO:0000256" key="7">
    <source>
        <dbReference type="ARBA" id="ARBA00023277"/>
    </source>
</evidence>
<evidence type="ECO:0000256" key="4">
    <source>
        <dbReference type="ARBA" id="ARBA00020295"/>
    </source>
</evidence>